<dbReference type="Proteomes" id="UP000196573">
    <property type="component" value="Unassembled WGS sequence"/>
</dbReference>
<reference evidence="7 8" key="1">
    <citation type="submission" date="2017-03" db="EMBL/GenBank/DDBJ databases">
        <authorList>
            <person name="Afonso C.L."/>
            <person name="Miller P.J."/>
            <person name="Scott M.A."/>
            <person name="Spackman E."/>
            <person name="Goraichik I."/>
            <person name="Dimitrov K.M."/>
            <person name="Suarez D.L."/>
            <person name="Swayne D.E."/>
        </authorList>
    </citation>
    <scope>NUCLEOTIDE SEQUENCE [LARGE SCALE GENOMIC DNA]</scope>
    <source>
        <strain evidence="7">SB41UT1</strain>
    </source>
</reference>
<comment type="similarity">
    <text evidence="2">Belongs to the purine-cytosine permease (2.A.39) family.</text>
</comment>
<dbReference type="Gene3D" id="1.10.4160.10">
    <property type="entry name" value="Hydantoin permease"/>
    <property type="match status" value="1"/>
</dbReference>
<dbReference type="PANTHER" id="PTHR30569:SF0">
    <property type="entry name" value="CYTOSINE PERMEASE"/>
    <property type="match status" value="1"/>
</dbReference>
<evidence type="ECO:0000256" key="4">
    <source>
        <dbReference type="ARBA" id="ARBA00022989"/>
    </source>
</evidence>
<keyword evidence="4 6" id="KW-1133">Transmembrane helix</keyword>
<dbReference type="EMBL" id="FWPT01000006">
    <property type="protein sequence ID" value="SMA48669.1"/>
    <property type="molecule type" value="Genomic_DNA"/>
</dbReference>
<organism evidence="7 8">
    <name type="scientific">Parendozoicomonas haliclonae</name>
    <dbReference type="NCBI Taxonomy" id="1960125"/>
    <lineage>
        <taxon>Bacteria</taxon>
        <taxon>Pseudomonadati</taxon>
        <taxon>Pseudomonadota</taxon>
        <taxon>Gammaproteobacteria</taxon>
        <taxon>Oceanospirillales</taxon>
        <taxon>Endozoicomonadaceae</taxon>
        <taxon>Parendozoicomonas</taxon>
    </lineage>
</organism>
<feature type="transmembrane region" description="Helical" evidence="6">
    <location>
        <begin position="104"/>
        <end position="121"/>
    </location>
</feature>
<keyword evidence="5 6" id="KW-0472">Membrane</keyword>
<evidence type="ECO:0000256" key="1">
    <source>
        <dbReference type="ARBA" id="ARBA00004141"/>
    </source>
</evidence>
<dbReference type="AlphaFoldDB" id="A0A1X7AL75"/>
<dbReference type="Pfam" id="PF02133">
    <property type="entry name" value="Transp_cyt_pur"/>
    <property type="match status" value="1"/>
</dbReference>
<dbReference type="PANTHER" id="PTHR30569">
    <property type="entry name" value="CYTOSINE TRANSPORTER CODB"/>
    <property type="match status" value="1"/>
</dbReference>
<evidence type="ECO:0000256" key="3">
    <source>
        <dbReference type="ARBA" id="ARBA00022692"/>
    </source>
</evidence>
<evidence type="ECO:0000313" key="7">
    <source>
        <dbReference type="EMBL" id="SMA48669.1"/>
    </source>
</evidence>
<feature type="transmembrane region" description="Helical" evidence="6">
    <location>
        <begin position="292"/>
        <end position="310"/>
    </location>
</feature>
<protein>
    <submittedName>
        <fullName evidence="7">Putative allantoin permease</fullName>
    </submittedName>
</protein>
<name>A0A1X7AL75_9GAMM</name>
<feature type="transmembrane region" description="Helical" evidence="6">
    <location>
        <begin position="28"/>
        <end position="53"/>
    </location>
</feature>
<comment type="subcellular location">
    <subcellularLocation>
        <location evidence="1">Membrane</location>
        <topology evidence="1">Multi-pass membrane protein</topology>
    </subcellularLocation>
</comment>
<feature type="transmembrane region" description="Helical" evidence="6">
    <location>
        <begin position="59"/>
        <end position="83"/>
    </location>
</feature>
<evidence type="ECO:0000256" key="5">
    <source>
        <dbReference type="ARBA" id="ARBA00023136"/>
    </source>
</evidence>
<feature type="transmembrane region" description="Helical" evidence="6">
    <location>
        <begin position="331"/>
        <end position="349"/>
    </location>
</feature>
<sequence length="451" mass="48502">MQKNNFTEIYLADRQGLMPVQATLRQGGFWPLFALFCNSMMNPATLVTSGLMIQTGLPLALVALVQTLGVCVGMWPFIIVARVGSQYGVPGQVFCRAVFGYQGSRWLTSLLRVITSVYWYAFQTLAAMMAVDAILGSLGFSIPLAWLGAGFVILQGGIALSGYAGLTVLSGLTLPLKLVIFIGLTIWLMLHVPDGGALPERVFAFQAGSWSWAIVLFWMNGLASSMMSLMTDAADFSRFTHQNRRFGFGVLAGVACGTALGALFGGWCIVAGGGNTINPFDVIVALNPGSPVLLMVLLVTVFDAWTINVINLYTGGFSLANAFPRLGRQTATLFIIAGATLLAFFPAIIDRYLETLSAVGVVYAATSGVLLGWCLRYGQSLDVDALYEQEGRYRYFRGWNLLAVGIFVFCMSVTSLIAPAWLPSIIALLGATGLMLIFSQSSQCLQSKGKN</sequence>
<dbReference type="RefSeq" id="WP_087110992.1">
    <property type="nucleotide sequence ID" value="NZ_CBCSCN010000006.1"/>
</dbReference>
<gene>
    <name evidence="7" type="primary">pucI</name>
    <name evidence="7" type="ORF">EHSB41UT_02838</name>
</gene>
<feature type="transmembrane region" description="Helical" evidence="6">
    <location>
        <begin position="133"/>
        <end position="154"/>
    </location>
</feature>
<keyword evidence="8" id="KW-1185">Reference proteome</keyword>
<feature type="transmembrane region" description="Helical" evidence="6">
    <location>
        <begin position="396"/>
        <end position="414"/>
    </location>
</feature>
<evidence type="ECO:0000256" key="2">
    <source>
        <dbReference type="ARBA" id="ARBA00008974"/>
    </source>
</evidence>
<dbReference type="OrthoDB" id="9780088at2"/>
<dbReference type="GO" id="GO:0015209">
    <property type="term" value="F:cytosine transmembrane transporter activity"/>
    <property type="evidence" value="ECO:0007669"/>
    <property type="project" value="InterPro"/>
</dbReference>
<feature type="transmembrane region" description="Helical" evidence="6">
    <location>
        <begin position="166"/>
        <end position="190"/>
    </location>
</feature>
<proteinExistence type="inferred from homology"/>
<feature type="transmembrane region" description="Helical" evidence="6">
    <location>
        <begin position="355"/>
        <end position="375"/>
    </location>
</feature>
<evidence type="ECO:0000313" key="8">
    <source>
        <dbReference type="Proteomes" id="UP000196573"/>
    </source>
</evidence>
<keyword evidence="3 6" id="KW-0812">Transmembrane</keyword>
<dbReference type="InterPro" id="IPR001248">
    <property type="entry name" value="Pur-cyt_permease"/>
</dbReference>
<dbReference type="GO" id="GO:0005886">
    <property type="term" value="C:plasma membrane"/>
    <property type="evidence" value="ECO:0007669"/>
    <property type="project" value="TreeGrafter"/>
</dbReference>
<accession>A0A1X7AL75</accession>
<feature type="transmembrane region" description="Helical" evidence="6">
    <location>
        <begin position="210"/>
        <end position="234"/>
    </location>
</feature>
<feature type="transmembrane region" description="Helical" evidence="6">
    <location>
        <begin position="420"/>
        <end position="438"/>
    </location>
</feature>
<evidence type="ECO:0000256" key="6">
    <source>
        <dbReference type="SAM" id="Phobius"/>
    </source>
</evidence>
<dbReference type="InterPro" id="IPR030191">
    <property type="entry name" value="CodB"/>
</dbReference>
<feature type="transmembrane region" description="Helical" evidence="6">
    <location>
        <begin position="246"/>
        <end position="272"/>
    </location>
</feature>